<dbReference type="Proteomes" id="UP001481413">
    <property type="component" value="Unassembled WGS sequence"/>
</dbReference>
<evidence type="ECO:0000259" key="5">
    <source>
        <dbReference type="PROSITE" id="PS50931"/>
    </source>
</evidence>
<sequence>MNELEEVRVFVTLVECHSASKAAEKLGVANSAISRRMKALEERLGVQLLQRTTRTMHLTDDGQVYYERCKRLLDEWNDAEQEVMQSATALTGNIHVSMPLSLGISHLSPIIADFMLENPGVSVNLDLSDRRVDVIEDGFDIVFRIGHLEDSSLIARQVTQVRHMVYCSPQLAEQYGPFETPDDLRKIPTFGYSNLRHPGRWPYTGPDGTKGEIRLSPKILSNNGEALMAAAERNLGAGCQPTFILHEAFSSGRLVPLLTDYQWFGMNLYAVYPRARHLSRRVRALLDYVIERLGKRPYWDDCLEAISEAQKPENHAP</sequence>
<keyword evidence="3" id="KW-0238">DNA-binding</keyword>
<dbReference type="InterPro" id="IPR036388">
    <property type="entry name" value="WH-like_DNA-bd_sf"/>
</dbReference>
<dbReference type="Pfam" id="PF03466">
    <property type="entry name" value="LysR_substrate"/>
    <property type="match status" value="1"/>
</dbReference>
<comment type="similarity">
    <text evidence="1">Belongs to the LysR transcriptional regulatory family.</text>
</comment>
<keyword evidence="2" id="KW-0805">Transcription regulation</keyword>
<dbReference type="Gene3D" id="3.40.190.290">
    <property type="match status" value="1"/>
</dbReference>
<dbReference type="CDD" id="cd08422">
    <property type="entry name" value="PBP2_CrgA_like"/>
    <property type="match status" value="1"/>
</dbReference>
<evidence type="ECO:0000313" key="6">
    <source>
        <dbReference type="EMBL" id="GAA6145125.1"/>
    </source>
</evidence>
<evidence type="ECO:0000256" key="3">
    <source>
        <dbReference type="ARBA" id="ARBA00023125"/>
    </source>
</evidence>
<evidence type="ECO:0000313" key="7">
    <source>
        <dbReference type="Proteomes" id="UP001481413"/>
    </source>
</evidence>
<comment type="caution">
    <text evidence="6">The sequence shown here is derived from an EMBL/GenBank/DDBJ whole genome shotgun (WGS) entry which is preliminary data.</text>
</comment>
<dbReference type="SUPFAM" id="SSF46785">
    <property type="entry name" value="Winged helix' DNA-binding domain"/>
    <property type="match status" value="1"/>
</dbReference>
<dbReference type="InterPro" id="IPR058163">
    <property type="entry name" value="LysR-type_TF_proteobact-type"/>
</dbReference>
<dbReference type="PANTHER" id="PTHR30537">
    <property type="entry name" value="HTH-TYPE TRANSCRIPTIONAL REGULATOR"/>
    <property type="match status" value="1"/>
</dbReference>
<evidence type="ECO:0000256" key="4">
    <source>
        <dbReference type="ARBA" id="ARBA00023163"/>
    </source>
</evidence>
<dbReference type="PRINTS" id="PR00039">
    <property type="entry name" value="HTHLYSR"/>
</dbReference>
<accession>A0ABP9ZYP7</accession>
<dbReference type="InterPro" id="IPR005119">
    <property type="entry name" value="LysR_subst-bd"/>
</dbReference>
<dbReference type="Gene3D" id="1.10.10.10">
    <property type="entry name" value="Winged helix-like DNA-binding domain superfamily/Winged helix DNA-binding domain"/>
    <property type="match status" value="1"/>
</dbReference>
<dbReference type="InterPro" id="IPR036390">
    <property type="entry name" value="WH_DNA-bd_sf"/>
</dbReference>
<proteinExistence type="inferred from homology"/>
<dbReference type="PANTHER" id="PTHR30537:SF5">
    <property type="entry name" value="HTH-TYPE TRANSCRIPTIONAL ACTIVATOR TTDR-RELATED"/>
    <property type="match status" value="1"/>
</dbReference>
<keyword evidence="7" id="KW-1185">Reference proteome</keyword>
<dbReference type="RefSeq" id="WP_353294068.1">
    <property type="nucleotide sequence ID" value="NZ_BAABWH010000003.1"/>
</dbReference>
<organism evidence="6 7">
    <name type="scientific">Thalassolituus maritimus</name>
    <dbReference type="NCBI Taxonomy" id="484498"/>
    <lineage>
        <taxon>Bacteria</taxon>
        <taxon>Pseudomonadati</taxon>
        <taxon>Pseudomonadota</taxon>
        <taxon>Gammaproteobacteria</taxon>
        <taxon>Oceanospirillales</taxon>
        <taxon>Oceanospirillaceae</taxon>
        <taxon>Thalassolituus</taxon>
    </lineage>
</organism>
<feature type="domain" description="HTH lysR-type" evidence="5">
    <location>
        <begin position="1"/>
        <end position="59"/>
    </location>
</feature>
<reference evidence="6 7" key="1">
    <citation type="submission" date="2024-04" db="EMBL/GenBank/DDBJ databases">
        <title>Draft genome sequence of Thalassolituus maritimus NBRC 116585.</title>
        <authorList>
            <person name="Miyakawa T."/>
            <person name="Kusuya Y."/>
            <person name="Miura T."/>
        </authorList>
    </citation>
    <scope>NUCLEOTIDE SEQUENCE [LARGE SCALE GENOMIC DNA]</scope>
    <source>
        <strain evidence="6 7">5NW40-0001</strain>
    </source>
</reference>
<gene>
    <name evidence="6" type="ORF">NBRC116585_12430</name>
</gene>
<dbReference type="InterPro" id="IPR000847">
    <property type="entry name" value="LysR_HTH_N"/>
</dbReference>
<keyword evidence="4" id="KW-0804">Transcription</keyword>
<evidence type="ECO:0000256" key="1">
    <source>
        <dbReference type="ARBA" id="ARBA00009437"/>
    </source>
</evidence>
<dbReference type="Pfam" id="PF00126">
    <property type="entry name" value="HTH_1"/>
    <property type="match status" value="1"/>
</dbReference>
<protein>
    <submittedName>
        <fullName evidence="6">LysR family transcriptional regulator</fullName>
    </submittedName>
</protein>
<dbReference type="SUPFAM" id="SSF53850">
    <property type="entry name" value="Periplasmic binding protein-like II"/>
    <property type="match status" value="1"/>
</dbReference>
<dbReference type="EMBL" id="BAABWH010000003">
    <property type="protein sequence ID" value="GAA6145125.1"/>
    <property type="molecule type" value="Genomic_DNA"/>
</dbReference>
<name>A0ABP9ZYP7_9GAMM</name>
<evidence type="ECO:0000256" key="2">
    <source>
        <dbReference type="ARBA" id="ARBA00023015"/>
    </source>
</evidence>
<dbReference type="PROSITE" id="PS50931">
    <property type="entry name" value="HTH_LYSR"/>
    <property type="match status" value="1"/>
</dbReference>